<dbReference type="EMBL" id="CM040457">
    <property type="protein sequence ID" value="MCI4377847.1"/>
    <property type="molecule type" value="Genomic_DNA"/>
</dbReference>
<feature type="non-terminal residue" evidence="1">
    <location>
        <position position="152"/>
    </location>
</feature>
<evidence type="ECO:0000313" key="2">
    <source>
        <dbReference type="Proteomes" id="UP000829447"/>
    </source>
</evidence>
<name>A0ACC5WG57_PANGG</name>
<organism evidence="1 2">
    <name type="scientific">Pangasianodon gigas</name>
    <name type="common">Mekong giant catfish</name>
    <name type="synonym">Pangasius gigas</name>
    <dbReference type="NCBI Taxonomy" id="30993"/>
    <lineage>
        <taxon>Eukaryota</taxon>
        <taxon>Metazoa</taxon>
        <taxon>Chordata</taxon>
        <taxon>Craniata</taxon>
        <taxon>Vertebrata</taxon>
        <taxon>Euteleostomi</taxon>
        <taxon>Actinopterygii</taxon>
        <taxon>Neopterygii</taxon>
        <taxon>Teleostei</taxon>
        <taxon>Ostariophysi</taxon>
        <taxon>Siluriformes</taxon>
        <taxon>Pangasiidae</taxon>
        <taxon>Pangasianodon</taxon>
    </lineage>
</organism>
<sequence length="152" mass="17023">MTSERRKGSLVFFFVNPVHRDRAKMASSLVQYHHFLSRCDVAGERLSQRGVLDDEEQVCGGEGDPRRRVPGLDDVERSSPGAVAVREHDELAVDEVPGLVRCQDLVSHFQVLHLLHRSILQADASRAGKTATRLRCHRVLCREGAVDVRFGL</sequence>
<proteinExistence type="predicted"/>
<protein>
    <submittedName>
        <fullName evidence="1">Uncharacterized protein</fullName>
    </submittedName>
</protein>
<evidence type="ECO:0000313" key="1">
    <source>
        <dbReference type="EMBL" id="MCI4377847.1"/>
    </source>
</evidence>
<comment type="caution">
    <text evidence="1">The sequence shown here is derived from an EMBL/GenBank/DDBJ whole genome shotgun (WGS) entry which is preliminary data.</text>
</comment>
<keyword evidence="2" id="KW-1185">Reference proteome</keyword>
<accession>A0ACC5WG57</accession>
<reference evidence="1 2" key="1">
    <citation type="journal article" date="2022" name="bioRxiv">
        <title>An ancient truncated duplication of the anti-Mullerian hormone receptor type 2 gene is a potential conserved master sex determinant in the Pangasiidae catfish family.</title>
        <authorList>
            <person name="Wen M."/>
            <person name="Pan Q."/>
            <person name="Jouanno E."/>
            <person name="Montfort J."/>
            <person name="Zahm M."/>
            <person name="Cabau C."/>
            <person name="Klopp C."/>
            <person name="Iampietro C."/>
            <person name="Roques C."/>
            <person name="Bouchez O."/>
            <person name="Castinel A."/>
            <person name="Donnadieu C."/>
            <person name="Parrinello H."/>
            <person name="Poncet C."/>
            <person name="Belmonte E."/>
            <person name="Gautier V."/>
            <person name="Avarre J.-C."/>
            <person name="Dugue R."/>
            <person name="Gustiano R."/>
            <person name="Ha T.T.T."/>
            <person name="Campet M."/>
            <person name="Sriphairoj K."/>
            <person name="Ribolli J."/>
            <person name="de Almeida F.L."/>
            <person name="Desvignes T."/>
            <person name="Postlethwait J.H."/>
            <person name="Bucao C.F."/>
            <person name="Robinson-Rechavi M."/>
            <person name="Bobe J."/>
            <person name="Herpin A."/>
            <person name="Guiguen Y."/>
        </authorList>
    </citation>
    <scope>NUCLEOTIDE SEQUENCE [LARGE SCALE GENOMIC DNA]</scope>
    <source>
        <strain evidence="1">YG-Dec2019</strain>
    </source>
</reference>
<gene>
    <name evidence="1" type="ORF">PGIGA_G00208080</name>
</gene>
<dbReference type="Proteomes" id="UP000829447">
    <property type="component" value="Linkage Group LG4"/>
</dbReference>